<dbReference type="InterPro" id="IPR016449">
    <property type="entry name" value="K_chnl_inward-rec_Kir"/>
</dbReference>
<keyword evidence="5" id="KW-0851">Voltage-gated channel</keyword>
<evidence type="ECO:0000256" key="1">
    <source>
        <dbReference type="ARBA" id="ARBA00004141"/>
    </source>
</evidence>
<dbReference type="PRINTS" id="PR01320">
    <property type="entry name" value="KIRCHANNEL"/>
</dbReference>
<keyword evidence="7 11" id="KW-1133">Transmembrane helix</keyword>
<evidence type="ECO:0000259" key="12">
    <source>
        <dbReference type="Pfam" id="PF07885"/>
    </source>
</evidence>
<proteinExistence type="predicted"/>
<evidence type="ECO:0000256" key="10">
    <source>
        <dbReference type="ARBA" id="ARBA00023303"/>
    </source>
</evidence>
<dbReference type="AlphaFoldDB" id="A0A1D8UX61"/>
<comment type="subcellular location">
    <subcellularLocation>
        <location evidence="1">Membrane</location>
        <topology evidence="1">Multi-pass membrane protein</topology>
    </subcellularLocation>
</comment>
<organism evidence="14 15">
    <name type="scientific">Kozakia baliensis</name>
    <dbReference type="NCBI Taxonomy" id="153496"/>
    <lineage>
        <taxon>Bacteria</taxon>
        <taxon>Pseudomonadati</taxon>
        <taxon>Pseudomonadota</taxon>
        <taxon>Alphaproteobacteria</taxon>
        <taxon>Acetobacterales</taxon>
        <taxon>Acetobacteraceae</taxon>
        <taxon>Kozakia</taxon>
    </lineage>
</organism>
<evidence type="ECO:0000256" key="9">
    <source>
        <dbReference type="ARBA" id="ARBA00023136"/>
    </source>
</evidence>
<name>A0A1D8UX61_9PROT</name>
<dbReference type="GO" id="GO:0005242">
    <property type="term" value="F:inward rectifier potassium channel activity"/>
    <property type="evidence" value="ECO:0007669"/>
    <property type="project" value="InterPro"/>
</dbReference>
<reference evidence="14 15" key="1">
    <citation type="journal article" date="2016" name="Microb. Cell Fact.">
        <title>Dissection of exopolysaccharide biosynthesis in Kozakia baliensis.</title>
        <authorList>
            <person name="Brandt J.U."/>
            <person name="Jakob F."/>
            <person name="Behr J."/>
            <person name="Geissler A.J."/>
            <person name="Vogel R.F."/>
        </authorList>
    </citation>
    <scope>NUCLEOTIDE SEQUENCE [LARGE SCALE GENOMIC DNA]</scope>
    <source>
        <strain evidence="14 15">DSM 14400</strain>
    </source>
</reference>
<feature type="transmembrane region" description="Helical" evidence="11">
    <location>
        <begin position="35"/>
        <end position="57"/>
    </location>
</feature>
<dbReference type="Gene3D" id="1.10.287.70">
    <property type="match status" value="1"/>
</dbReference>
<keyword evidence="6" id="KW-0630">Potassium</keyword>
<dbReference type="InterPro" id="IPR014756">
    <property type="entry name" value="Ig_E-set"/>
</dbReference>
<dbReference type="InterPro" id="IPR013518">
    <property type="entry name" value="K_chnl_inward-rec_Kir_cyto"/>
</dbReference>
<evidence type="ECO:0000256" key="6">
    <source>
        <dbReference type="ARBA" id="ARBA00022958"/>
    </source>
</evidence>
<gene>
    <name evidence="14" type="ORF">A0U89_09200</name>
</gene>
<evidence type="ECO:0000256" key="7">
    <source>
        <dbReference type="ARBA" id="ARBA00022989"/>
    </source>
</evidence>
<dbReference type="GO" id="GO:0034765">
    <property type="term" value="P:regulation of monoatomic ion transmembrane transport"/>
    <property type="evidence" value="ECO:0007669"/>
    <property type="project" value="TreeGrafter"/>
</dbReference>
<dbReference type="SUPFAM" id="SSF81324">
    <property type="entry name" value="Voltage-gated potassium channels"/>
    <property type="match status" value="1"/>
</dbReference>
<evidence type="ECO:0000256" key="8">
    <source>
        <dbReference type="ARBA" id="ARBA00023065"/>
    </source>
</evidence>
<feature type="transmembrane region" description="Helical" evidence="11">
    <location>
        <begin position="103"/>
        <end position="122"/>
    </location>
</feature>
<dbReference type="PANTHER" id="PTHR11767:SF102">
    <property type="entry name" value="INWARDLY RECTIFYING POTASSIUM CHANNEL 1, ISOFORM F"/>
    <property type="match status" value="1"/>
</dbReference>
<accession>A0A1D8UX61</accession>
<dbReference type="Gene3D" id="2.60.40.1400">
    <property type="entry name" value="G protein-activated inward rectifier potassium channel 1"/>
    <property type="match status" value="1"/>
</dbReference>
<dbReference type="InterPro" id="IPR013099">
    <property type="entry name" value="K_chnl_dom"/>
</dbReference>
<dbReference type="GO" id="GO:1990573">
    <property type="term" value="P:potassium ion import across plasma membrane"/>
    <property type="evidence" value="ECO:0007669"/>
    <property type="project" value="TreeGrafter"/>
</dbReference>
<dbReference type="SUPFAM" id="SSF81296">
    <property type="entry name" value="E set domains"/>
    <property type="match status" value="1"/>
</dbReference>
<feature type="domain" description="Potassium channel" evidence="12">
    <location>
        <begin position="48"/>
        <end position="121"/>
    </location>
</feature>
<protein>
    <submittedName>
        <fullName evidence="14">ATP-sensitive potassium channel protein</fullName>
    </submittedName>
</protein>
<evidence type="ECO:0000256" key="5">
    <source>
        <dbReference type="ARBA" id="ARBA00022882"/>
    </source>
</evidence>
<feature type="transmembrane region" description="Helical" evidence="11">
    <location>
        <begin position="69"/>
        <end position="91"/>
    </location>
</feature>
<dbReference type="EMBL" id="CP014674">
    <property type="protein sequence ID" value="AOX18240.1"/>
    <property type="molecule type" value="Genomic_DNA"/>
</dbReference>
<sequence length="287" mass="31754">MQERGGQQDVIRTGLADSIWTDLYHHTLTASWSEFIGWSVLLYLSTNLVFALLYRITSANITGVPDHNLLDLFFFSVQTLSTVGYGVMAPVGRVANTIVSVEALGGMMINALATGAVFARFSRPRARIIFSRQAVISSENNTPALCIRIANCRKSMVLSLDVELALSRLVMGENSHPVRRFIPMTLLQSHVPVLRFAFVLAHVIDEQSPLYGRTASELETDEAEIVVTVTGTDEATGQGVLARTAYSFDRVLHDHRFVDIIDVRPDGGLAVDYARFHDIEQETARQS</sequence>
<keyword evidence="10 14" id="KW-0407">Ion channel</keyword>
<evidence type="ECO:0000313" key="14">
    <source>
        <dbReference type="EMBL" id="AOX18240.1"/>
    </source>
</evidence>
<dbReference type="GO" id="GO:0034702">
    <property type="term" value="C:monoatomic ion channel complex"/>
    <property type="evidence" value="ECO:0007669"/>
    <property type="project" value="UniProtKB-KW"/>
</dbReference>
<dbReference type="eggNOG" id="COG4292">
    <property type="taxonomic scope" value="Bacteria"/>
</dbReference>
<evidence type="ECO:0000256" key="4">
    <source>
        <dbReference type="ARBA" id="ARBA00022692"/>
    </source>
</evidence>
<dbReference type="Pfam" id="PF17655">
    <property type="entry name" value="IRK_C"/>
    <property type="match status" value="1"/>
</dbReference>
<evidence type="ECO:0000313" key="15">
    <source>
        <dbReference type="Proteomes" id="UP000179145"/>
    </source>
</evidence>
<keyword evidence="8" id="KW-0406">Ion transport</keyword>
<dbReference type="PANTHER" id="PTHR11767">
    <property type="entry name" value="INWARD RECTIFIER POTASSIUM CHANNEL"/>
    <property type="match status" value="1"/>
</dbReference>
<keyword evidence="3" id="KW-0633">Potassium transport</keyword>
<evidence type="ECO:0000256" key="3">
    <source>
        <dbReference type="ARBA" id="ARBA00022538"/>
    </source>
</evidence>
<dbReference type="Proteomes" id="UP000179145">
    <property type="component" value="Chromosome"/>
</dbReference>
<evidence type="ECO:0000256" key="2">
    <source>
        <dbReference type="ARBA" id="ARBA00022448"/>
    </source>
</evidence>
<dbReference type="GO" id="GO:0005886">
    <property type="term" value="C:plasma membrane"/>
    <property type="evidence" value="ECO:0007669"/>
    <property type="project" value="TreeGrafter"/>
</dbReference>
<feature type="domain" description="Inward rectifier potassium channel C-terminal" evidence="13">
    <location>
        <begin position="128"/>
        <end position="281"/>
    </location>
</feature>
<evidence type="ECO:0000259" key="13">
    <source>
        <dbReference type="Pfam" id="PF17655"/>
    </source>
</evidence>
<keyword evidence="15" id="KW-1185">Reference proteome</keyword>
<keyword evidence="4 11" id="KW-0812">Transmembrane</keyword>
<keyword evidence="2" id="KW-0813">Transport</keyword>
<evidence type="ECO:0000256" key="11">
    <source>
        <dbReference type="SAM" id="Phobius"/>
    </source>
</evidence>
<keyword evidence="9 11" id="KW-0472">Membrane</keyword>
<dbReference type="KEGG" id="kba:A0U89_09200"/>
<dbReference type="InterPro" id="IPR041647">
    <property type="entry name" value="IRK_C"/>
</dbReference>
<dbReference type="STRING" id="153496.A0U89_09200"/>
<dbReference type="Pfam" id="PF07885">
    <property type="entry name" value="Ion_trans_2"/>
    <property type="match status" value="1"/>
</dbReference>